<dbReference type="Pfam" id="PF00886">
    <property type="entry name" value="Ribosomal_S16"/>
    <property type="match status" value="1"/>
</dbReference>
<dbReference type="SUPFAM" id="SSF54565">
    <property type="entry name" value="Ribosomal protein S16"/>
    <property type="match status" value="1"/>
</dbReference>
<dbReference type="NCBIfam" id="NF011093">
    <property type="entry name" value="PRK14520.1"/>
    <property type="match status" value="1"/>
</dbReference>
<dbReference type="PANTHER" id="PTHR12919">
    <property type="entry name" value="30S RIBOSOMAL PROTEIN S16"/>
    <property type="match status" value="1"/>
</dbReference>
<dbReference type="GO" id="GO:0015935">
    <property type="term" value="C:small ribosomal subunit"/>
    <property type="evidence" value="ECO:0007669"/>
    <property type="project" value="TreeGrafter"/>
</dbReference>
<organism evidence="3">
    <name type="scientific">freshwater metagenome</name>
    <dbReference type="NCBI Taxonomy" id="449393"/>
    <lineage>
        <taxon>unclassified sequences</taxon>
        <taxon>metagenomes</taxon>
        <taxon>ecological metagenomes</taxon>
    </lineage>
</organism>
<reference evidence="3" key="1">
    <citation type="submission" date="2020-05" db="EMBL/GenBank/DDBJ databases">
        <authorList>
            <person name="Chiriac C."/>
            <person name="Salcher M."/>
            <person name="Ghai R."/>
            <person name="Kavagutti S V."/>
        </authorList>
    </citation>
    <scope>NUCLEOTIDE SEQUENCE</scope>
</reference>
<dbReference type="InterPro" id="IPR020592">
    <property type="entry name" value="Ribosomal_bS16_CS"/>
</dbReference>
<evidence type="ECO:0000256" key="1">
    <source>
        <dbReference type="ARBA" id="ARBA00022980"/>
    </source>
</evidence>
<dbReference type="PROSITE" id="PS00732">
    <property type="entry name" value="RIBOSOMAL_S16"/>
    <property type="match status" value="1"/>
</dbReference>
<dbReference type="GO" id="GO:0003735">
    <property type="term" value="F:structural constituent of ribosome"/>
    <property type="evidence" value="ECO:0007669"/>
    <property type="project" value="InterPro"/>
</dbReference>
<evidence type="ECO:0000313" key="3">
    <source>
        <dbReference type="EMBL" id="CAB4834376.1"/>
    </source>
</evidence>
<accession>A0A6J7AN49</accession>
<keyword evidence="2" id="KW-0687">Ribonucleoprotein</keyword>
<proteinExistence type="inferred from homology"/>
<gene>
    <name evidence="3" type="ORF">UFOPK3204_01484</name>
</gene>
<protein>
    <submittedName>
        <fullName evidence="3">Unannotated protein</fullName>
    </submittedName>
</protein>
<dbReference type="GO" id="GO:0006412">
    <property type="term" value="P:translation"/>
    <property type="evidence" value="ECO:0007669"/>
    <property type="project" value="InterPro"/>
</dbReference>
<dbReference type="HAMAP" id="MF_00385">
    <property type="entry name" value="Ribosomal_bS16"/>
    <property type="match status" value="1"/>
</dbReference>
<name>A0A6J7AN49_9ZZZZ</name>
<dbReference type="AlphaFoldDB" id="A0A6J7AN49"/>
<dbReference type="Gene3D" id="3.30.1320.10">
    <property type="match status" value="1"/>
</dbReference>
<evidence type="ECO:0000256" key="2">
    <source>
        <dbReference type="ARBA" id="ARBA00023274"/>
    </source>
</evidence>
<dbReference type="EMBL" id="CAFABK010000089">
    <property type="protein sequence ID" value="CAB4834376.1"/>
    <property type="molecule type" value="Genomic_DNA"/>
</dbReference>
<dbReference type="PANTHER" id="PTHR12919:SF20">
    <property type="entry name" value="SMALL RIBOSOMAL SUBUNIT PROTEIN BS16M"/>
    <property type="match status" value="1"/>
</dbReference>
<dbReference type="InterPro" id="IPR000307">
    <property type="entry name" value="Ribosomal_bS16"/>
</dbReference>
<sequence>MAVKIKLKRLGKIHAPQYRIVVADSRTARNGRSIEEIGLYQPMEDPSVIKVDSARVQYWLGVGALPTEAVTAILKVTGDWQKFKGLPGAEGTLRVAEPKVSRLVKFEAAIQDAAKEPKAPVKKPKLEVPVAEVVAAEVVAEEVVAAEVVAEEVAVAEVVAEEVAVAEVIAEEVVAEDEAAVADADAATA</sequence>
<dbReference type="GO" id="GO:0005737">
    <property type="term" value="C:cytoplasm"/>
    <property type="evidence" value="ECO:0007669"/>
    <property type="project" value="UniProtKB-ARBA"/>
</dbReference>
<keyword evidence="1" id="KW-0689">Ribosomal protein</keyword>
<dbReference type="InterPro" id="IPR023803">
    <property type="entry name" value="Ribosomal_bS16_dom_sf"/>
</dbReference>
<dbReference type="NCBIfam" id="TIGR00002">
    <property type="entry name" value="S16"/>
    <property type="match status" value="1"/>
</dbReference>